<keyword evidence="8" id="KW-1185">Reference proteome</keyword>
<feature type="short sequence motif" description="GXSXG" evidence="4">
    <location>
        <begin position="81"/>
        <end position="85"/>
    </location>
</feature>
<feature type="domain" description="PNPLA" evidence="6">
    <location>
        <begin position="50"/>
        <end position="242"/>
    </location>
</feature>
<feature type="active site" description="Nucleophile" evidence="4">
    <location>
        <position position="83"/>
    </location>
</feature>
<keyword evidence="2 4" id="KW-0442">Lipid degradation</keyword>
<evidence type="ECO:0000259" key="6">
    <source>
        <dbReference type="PROSITE" id="PS51635"/>
    </source>
</evidence>
<feature type="active site" description="Proton acceptor" evidence="4">
    <location>
        <position position="229"/>
    </location>
</feature>
<comment type="caution">
    <text evidence="7">The sequence shown here is derived from an EMBL/GenBank/DDBJ whole genome shotgun (WGS) entry which is preliminary data.</text>
</comment>
<keyword evidence="5" id="KW-0732">Signal</keyword>
<dbReference type="GO" id="GO:0016042">
    <property type="term" value="P:lipid catabolic process"/>
    <property type="evidence" value="ECO:0007669"/>
    <property type="project" value="UniProtKB-UniRule"/>
</dbReference>
<dbReference type="InterPro" id="IPR050301">
    <property type="entry name" value="NTE"/>
</dbReference>
<accession>A0A923KU38</accession>
<dbReference type="EMBL" id="JACOFZ010000003">
    <property type="protein sequence ID" value="MBC3881867.1"/>
    <property type="molecule type" value="Genomic_DNA"/>
</dbReference>
<dbReference type="PANTHER" id="PTHR14226:SF29">
    <property type="entry name" value="NEUROPATHY TARGET ESTERASE SWS"/>
    <property type="match status" value="1"/>
</dbReference>
<evidence type="ECO:0000256" key="1">
    <source>
        <dbReference type="ARBA" id="ARBA00022801"/>
    </source>
</evidence>
<keyword evidence="1 4" id="KW-0378">Hydrolase</keyword>
<organism evidence="7 8">
    <name type="scientific">Undibacterium nitidum</name>
    <dbReference type="NCBI Taxonomy" id="2762298"/>
    <lineage>
        <taxon>Bacteria</taxon>
        <taxon>Pseudomonadati</taxon>
        <taxon>Pseudomonadota</taxon>
        <taxon>Betaproteobacteria</taxon>
        <taxon>Burkholderiales</taxon>
        <taxon>Oxalobacteraceae</taxon>
        <taxon>Undibacterium</taxon>
    </lineage>
</organism>
<dbReference type="AlphaFoldDB" id="A0A923KU38"/>
<protein>
    <submittedName>
        <fullName evidence="7">Patatin-like phospholipase family protein</fullName>
    </submittedName>
</protein>
<gene>
    <name evidence="7" type="ORF">H8K36_10810</name>
</gene>
<dbReference type="PANTHER" id="PTHR14226">
    <property type="entry name" value="NEUROPATHY TARGET ESTERASE/SWISS CHEESE D.MELANOGASTER"/>
    <property type="match status" value="1"/>
</dbReference>
<feature type="short sequence motif" description="DGA/G" evidence="4">
    <location>
        <begin position="229"/>
        <end position="231"/>
    </location>
</feature>
<feature type="signal peptide" evidence="5">
    <location>
        <begin position="1"/>
        <end position="27"/>
    </location>
</feature>
<sequence>MKTHSFSRVACAVLAALICMPSASALAQTPISQPQTNTATPAVKRPKICLVLSGGGARGFAHIGVLKQLEALRIPIDCVTGTSMGAVIGGLYASGMSANEIEKRIVKLKLNDIAVDRVERTIVPHALREEDKQYPLGATMGLSANGVRLPNGAVQATQFLELLHNWTAHLKSDVDFDDLPVPFRAVATNLETGKTVVFNKGPLHLAIRASMAAPGMFAPVEIDGELLTDGGLVKNLPVDLAKQMGADVIIAVNIGTPLLPRTQLSSLINVSQQMVNILTEQNVEQQKALLTPDDILIEPNLGDISFVDFGRSAQASDIGNKAAIAMREKLMPYSVSKAEYAAHLKHDPDAELPPIKIGFVEVTSNGVIPEREIRRQVDVKEGTPYNAEEINLKLAKLNLTREYDGITHELVQRDGEYGVKIRANERNWGPHYLRFGLALSSGFEGTGGFRLQVGHSRPWINESGMEWRNDLEFGNTLHLRSELRQPVSEDRSRMIAPYIEANNNTRNIYRGETRVAEYDFKQGRIGLDYIGDIGERGSLGEYRFGVEAKHYKVRPKLGQLQINIDQENTSVAALPGVNLHQGGLKASVSVDQLSDPAFPRHGYAYNGEIFIGRNIGGERYQELSLNTTWAKSWDSHSLNLKFSTAGLFLPNKDMLGLGPTLGGFQQLSAYQPDQFSGNFKLYGSATYLYRALRFDLAGQSLFMGSSFEFGNVWDDSSQISFGKTRKSLSLFAGFNSFMGPMHVGFAVGPNGVKNLFFQVGRQ</sequence>
<evidence type="ECO:0000256" key="5">
    <source>
        <dbReference type="SAM" id="SignalP"/>
    </source>
</evidence>
<feature type="chain" id="PRO_5038032940" evidence="5">
    <location>
        <begin position="28"/>
        <end position="762"/>
    </location>
</feature>
<dbReference type="InterPro" id="IPR016035">
    <property type="entry name" value="Acyl_Trfase/lysoPLipase"/>
</dbReference>
<dbReference type="SUPFAM" id="SSF52151">
    <property type="entry name" value="FabD/lysophospholipase-like"/>
    <property type="match status" value="1"/>
</dbReference>
<evidence type="ECO:0000256" key="2">
    <source>
        <dbReference type="ARBA" id="ARBA00022963"/>
    </source>
</evidence>
<dbReference type="RefSeq" id="WP_186916473.1">
    <property type="nucleotide sequence ID" value="NZ_JACOFZ010000003.1"/>
</dbReference>
<dbReference type="CDD" id="cd07205">
    <property type="entry name" value="Pat_PNPLA6_PNPLA7_NTE1_like"/>
    <property type="match status" value="1"/>
</dbReference>
<evidence type="ECO:0000256" key="4">
    <source>
        <dbReference type="PROSITE-ProRule" id="PRU01161"/>
    </source>
</evidence>
<dbReference type="InterPro" id="IPR002641">
    <property type="entry name" value="PNPLA_dom"/>
</dbReference>
<proteinExistence type="predicted"/>
<evidence type="ECO:0000313" key="7">
    <source>
        <dbReference type="EMBL" id="MBC3881867.1"/>
    </source>
</evidence>
<name>A0A923KU38_9BURK</name>
<dbReference type="Proteomes" id="UP000627446">
    <property type="component" value="Unassembled WGS sequence"/>
</dbReference>
<keyword evidence="3 4" id="KW-0443">Lipid metabolism</keyword>
<evidence type="ECO:0000256" key="3">
    <source>
        <dbReference type="ARBA" id="ARBA00023098"/>
    </source>
</evidence>
<dbReference type="Pfam" id="PF01734">
    <property type="entry name" value="Patatin"/>
    <property type="match status" value="1"/>
</dbReference>
<dbReference type="Gene3D" id="3.40.1090.10">
    <property type="entry name" value="Cytosolic phospholipase A2 catalytic domain"/>
    <property type="match status" value="2"/>
</dbReference>
<evidence type="ECO:0000313" key="8">
    <source>
        <dbReference type="Proteomes" id="UP000627446"/>
    </source>
</evidence>
<reference evidence="7" key="1">
    <citation type="submission" date="2020-08" db="EMBL/GenBank/DDBJ databases">
        <title>Novel species isolated from subtropical streams in China.</title>
        <authorList>
            <person name="Lu H."/>
        </authorList>
    </citation>
    <scope>NUCLEOTIDE SEQUENCE</scope>
    <source>
        <strain evidence="7">LX22W</strain>
    </source>
</reference>
<dbReference type="PROSITE" id="PS51635">
    <property type="entry name" value="PNPLA"/>
    <property type="match status" value="1"/>
</dbReference>
<feature type="short sequence motif" description="GXGXXG" evidence="4">
    <location>
        <begin position="54"/>
        <end position="59"/>
    </location>
</feature>
<dbReference type="GO" id="GO:0016787">
    <property type="term" value="F:hydrolase activity"/>
    <property type="evidence" value="ECO:0007669"/>
    <property type="project" value="UniProtKB-UniRule"/>
</dbReference>